<feature type="region of interest" description="Disordered" evidence="14">
    <location>
        <begin position="808"/>
        <end position="833"/>
    </location>
</feature>
<dbReference type="InterPro" id="IPR033309">
    <property type="entry name" value="Mus81"/>
</dbReference>
<dbReference type="Gene3D" id="1.10.150.670">
    <property type="entry name" value="Crossover junction endonuclease EME1, DNA-binding domain"/>
    <property type="match status" value="1"/>
</dbReference>
<keyword evidence="12 13" id="KW-0539">Nucleus</keyword>
<keyword evidence="8 13" id="KW-0378">Hydrolase</keyword>
<sequence length="833" mass="93027">MARTVMRGGRSSSRGGYRGSSGGRGGGYYGGRSSGDRGRGGGYYGGRSSGERGRGGWSSSSYSARPIQAANANDCVCPENAELVIRLRSWAQFRQQAVTQNMDDRQFWMAAKELSKHTSIITNETEAKRVHKIGPMIAGKLKQYMDWRQVISRRVPTQLGRFEAYEEKNRWWRIERCDLPPKFLTRRSWGMLDTVGYDECFHTFASAEVAERNVTSAIKAKLKEGYQQVDNDPGDTGIGGSSSTHRAQFDDEYEDDPELVREAREIEQNMALSASSKARSKARTIAANTQPRKNDIRAELFKWYDIDDPQADRRQAREEAEAAAASRGDGVRGREYAPKLLNSAGNVSGVAAMIIALYRAQTQNLGFSGWSKDEIADNAQPLCPDVNMRPRQPNGMDFRDGSAHYGAISSLSSTLVRNEIVETYPIKSKFRLTYIPGKGLISGIALGERLDAEYTKWKGPDKDNFKVVSVLKQPSQKEPKVFEILDSSDEENKNDDDSDVVILDVAPQKSHAEKIIKPTPPSFPRTNNDSLFDKMYDVLLVVDSREKRQNALNECEAMIGCLHDTYHVPKCVKRSLDVADYLWLAQPKNSTCSDWRRESIVLGTAVERKIVSDFNTTVRGGTHHTKQRLRMRRCPIAHCTYLVEGDIEQLESAANRKMLLDEMAALELLDGFTVHCSQDFNGTAAYLKALDDIVRQDLVGKSVSEVLDRPDVFPYAKIVNSLDVDPHKWPLKQRWATMLLHLPNLKRDHVTAIVQSAGYDTPTSLTQALREHHAPGQPLLTTQLEPGKKRAKLASDVAHFFTSRDYSAPPVASTSSAAPPRRLPTHTAEALFS</sequence>
<dbReference type="InterPro" id="IPR006166">
    <property type="entry name" value="ERCC4_domain"/>
</dbReference>
<feature type="region of interest" description="Disordered" evidence="14">
    <location>
        <begin position="271"/>
        <end position="291"/>
    </location>
</feature>
<evidence type="ECO:0000256" key="3">
    <source>
        <dbReference type="ARBA" id="ARBA00010015"/>
    </source>
</evidence>
<dbReference type="SUPFAM" id="SSF52980">
    <property type="entry name" value="Restriction endonuclease-like"/>
    <property type="match status" value="1"/>
</dbReference>
<evidence type="ECO:0000256" key="6">
    <source>
        <dbReference type="ARBA" id="ARBA00022759"/>
    </source>
</evidence>
<dbReference type="CDD" id="cd20074">
    <property type="entry name" value="XPF_nuclease_Mus81"/>
    <property type="match status" value="1"/>
</dbReference>
<dbReference type="GO" id="GO:0000712">
    <property type="term" value="P:resolution of meiotic recombination intermediates"/>
    <property type="evidence" value="ECO:0007669"/>
    <property type="project" value="TreeGrafter"/>
</dbReference>
<evidence type="ECO:0000313" key="16">
    <source>
        <dbReference type="EMBL" id="CAE0366826.1"/>
    </source>
</evidence>
<dbReference type="EMBL" id="HBIJ01011091">
    <property type="protein sequence ID" value="CAE0366833.1"/>
    <property type="molecule type" value="Transcribed_RNA"/>
</dbReference>
<evidence type="ECO:0000259" key="15">
    <source>
        <dbReference type="SMART" id="SM00891"/>
    </source>
</evidence>
<evidence type="ECO:0000256" key="4">
    <source>
        <dbReference type="ARBA" id="ARBA00022722"/>
    </source>
</evidence>
<name>A0A6S8C887_9STRA</name>
<evidence type="ECO:0000256" key="10">
    <source>
        <dbReference type="ARBA" id="ARBA00023172"/>
    </source>
</evidence>
<evidence type="ECO:0000256" key="5">
    <source>
        <dbReference type="ARBA" id="ARBA00022723"/>
    </source>
</evidence>
<keyword evidence="4 13" id="KW-0540">Nuclease</keyword>
<comment type="cofactor">
    <cofactor evidence="1 13">
        <name>Mg(2+)</name>
        <dbReference type="ChEBI" id="CHEBI:18420"/>
    </cofactor>
</comment>
<dbReference type="Pfam" id="PF02732">
    <property type="entry name" value="ERCC4"/>
    <property type="match status" value="1"/>
</dbReference>
<dbReference type="InterPro" id="IPR047417">
    <property type="entry name" value="WHD_MUS81"/>
</dbReference>
<dbReference type="AlphaFoldDB" id="A0A6S8C887"/>
<evidence type="ECO:0000256" key="12">
    <source>
        <dbReference type="ARBA" id="ARBA00023242"/>
    </source>
</evidence>
<proteinExistence type="inferred from homology"/>
<dbReference type="EMBL" id="HBIJ01011087">
    <property type="protein sequence ID" value="CAE0366830.1"/>
    <property type="molecule type" value="Transcribed_RNA"/>
</dbReference>
<feature type="domain" description="ERCC4" evidence="15">
    <location>
        <begin position="539"/>
        <end position="647"/>
    </location>
</feature>
<keyword evidence="10 13" id="KW-0233">DNA recombination</keyword>
<dbReference type="CDD" id="cd21036">
    <property type="entry name" value="WH_MUS81"/>
    <property type="match status" value="1"/>
</dbReference>
<dbReference type="PANTHER" id="PTHR13451:SF0">
    <property type="entry name" value="CROSSOVER JUNCTION ENDONUCLEASE MUS81"/>
    <property type="match status" value="1"/>
</dbReference>
<evidence type="ECO:0000313" key="18">
    <source>
        <dbReference type="EMBL" id="CAE0366833.1"/>
    </source>
</evidence>
<evidence type="ECO:0000256" key="1">
    <source>
        <dbReference type="ARBA" id="ARBA00001946"/>
    </source>
</evidence>
<comment type="subcellular location">
    <subcellularLocation>
        <location evidence="2 13">Nucleus</location>
    </subcellularLocation>
</comment>
<dbReference type="GO" id="GO:0008821">
    <property type="term" value="F:crossover junction DNA endonuclease activity"/>
    <property type="evidence" value="ECO:0007669"/>
    <property type="project" value="UniProtKB-UniRule"/>
</dbReference>
<feature type="compositionally biased region" description="Low complexity" evidence="14">
    <location>
        <begin position="808"/>
        <end position="820"/>
    </location>
</feature>
<dbReference type="GO" id="GO:0048476">
    <property type="term" value="C:Holliday junction resolvase complex"/>
    <property type="evidence" value="ECO:0007669"/>
    <property type="project" value="UniProtKB-UniRule"/>
</dbReference>
<feature type="region of interest" description="Disordered" evidence="14">
    <location>
        <begin position="225"/>
        <end position="256"/>
    </location>
</feature>
<protein>
    <recommendedName>
        <fullName evidence="13">Crossover junction endonuclease MUS81</fullName>
        <ecNumber evidence="13">3.1.22.-</ecNumber>
    </recommendedName>
</protein>
<accession>A0A6S8C887</accession>
<feature type="compositionally biased region" description="Gly residues" evidence="14">
    <location>
        <begin position="16"/>
        <end position="33"/>
    </location>
</feature>
<dbReference type="GO" id="GO:0006308">
    <property type="term" value="P:DNA catabolic process"/>
    <property type="evidence" value="ECO:0007669"/>
    <property type="project" value="UniProtKB-UniRule"/>
</dbReference>
<evidence type="ECO:0000256" key="13">
    <source>
        <dbReference type="RuleBase" id="RU369042"/>
    </source>
</evidence>
<dbReference type="SMART" id="SM00891">
    <property type="entry name" value="ERCC4"/>
    <property type="match status" value="1"/>
</dbReference>
<dbReference type="PANTHER" id="PTHR13451">
    <property type="entry name" value="CLASS II CROSSOVER JUNCTION ENDONUCLEASE MUS81"/>
    <property type="match status" value="1"/>
</dbReference>
<dbReference type="GO" id="GO:0046872">
    <property type="term" value="F:metal ion binding"/>
    <property type="evidence" value="ECO:0007669"/>
    <property type="project" value="UniProtKB-UniRule"/>
</dbReference>
<evidence type="ECO:0000256" key="11">
    <source>
        <dbReference type="ARBA" id="ARBA00023204"/>
    </source>
</evidence>
<evidence type="ECO:0000313" key="17">
    <source>
        <dbReference type="EMBL" id="CAE0366830.1"/>
    </source>
</evidence>
<comment type="similarity">
    <text evidence="3 13">Belongs to the XPF family.</text>
</comment>
<reference evidence="18" key="1">
    <citation type="submission" date="2021-01" db="EMBL/GenBank/DDBJ databases">
        <authorList>
            <person name="Corre E."/>
            <person name="Pelletier E."/>
            <person name="Niang G."/>
            <person name="Scheremetjew M."/>
            <person name="Finn R."/>
            <person name="Kale V."/>
            <person name="Holt S."/>
            <person name="Cochrane G."/>
            <person name="Meng A."/>
            <person name="Brown T."/>
            <person name="Cohen L."/>
        </authorList>
    </citation>
    <scope>NUCLEOTIDE SEQUENCE</scope>
    <source>
        <strain evidence="18">CCMP1510</strain>
    </source>
</reference>
<dbReference type="InterPro" id="IPR011335">
    <property type="entry name" value="Restrct_endonuc-II-like"/>
</dbReference>
<dbReference type="GO" id="GO:0003677">
    <property type="term" value="F:DNA binding"/>
    <property type="evidence" value="ECO:0007669"/>
    <property type="project" value="UniProtKB-UniRule"/>
</dbReference>
<keyword evidence="6 13" id="KW-0255">Endonuclease</keyword>
<keyword evidence="7 13" id="KW-0227">DNA damage</keyword>
<organism evidence="18">
    <name type="scientific">Aureoumbra lagunensis</name>
    <dbReference type="NCBI Taxonomy" id="44058"/>
    <lineage>
        <taxon>Eukaryota</taxon>
        <taxon>Sar</taxon>
        <taxon>Stramenopiles</taxon>
        <taxon>Ochrophyta</taxon>
        <taxon>Pelagophyceae</taxon>
        <taxon>Pelagomonadales</taxon>
        <taxon>Aureoumbra</taxon>
    </lineage>
</organism>
<dbReference type="EC" id="3.1.22.-" evidence="13"/>
<evidence type="ECO:0000256" key="9">
    <source>
        <dbReference type="ARBA" id="ARBA00022842"/>
    </source>
</evidence>
<dbReference type="GO" id="GO:0005634">
    <property type="term" value="C:nucleus"/>
    <property type="evidence" value="ECO:0007669"/>
    <property type="project" value="UniProtKB-SubCell"/>
</dbReference>
<feature type="compositionally biased region" description="Low complexity" evidence="14">
    <location>
        <begin position="271"/>
        <end position="287"/>
    </location>
</feature>
<dbReference type="GO" id="GO:0000727">
    <property type="term" value="P:double-strand break repair via break-induced replication"/>
    <property type="evidence" value="ECO:0007669"/>
    <property type="project" value="UniProtKB-UniRule"/>
</dbReference>
<comment type="function">
    <text evidence="13">Interacts with EME1 to form a DNA structure-specific endonuclease with substrate preference for branched DNA structures with a 5'-end at the branch nick. Typical substrates include 3'-flap structures, D-loops, replication forks and nicked Holliday junctions. May be required in mitosis for the processing of stalled or collapsed replication fork intermediates. May be required in meiosis for the repair of meiosis-specific double strand breaks subsequent to single-end invasion (SEI).</text>
</comment>
<evidence type="ECO:0000256" key="7">
    <source>
        <dbReference type="ARBA" id="ARBA00022763"/>
    </source>
</evidence>
<dbReference type="InterPro" id="IPR047416">
    <property type="entry name" value="XPF_nuclease_Mus81"/>
</dbReference>
<keyword evidence="5 13" id="KW-0479">Metal-binding</keyword>
<keyword evidence="9 13" id="KW-0460">Magnesium</keyword>
<keyword evidence="11 13" id="KW-0234">DNA repair</keyword>
<dbReference type="InterPro" id="IPR042530">
    <property type="entry name" value="EME1/EME2_C"/>
</dbReference>
<dbReference type="GO" id="GO:0048257">
    <property type="term" value="F:3'-flap endonuclease activity"/>
    <property type="evidence" value="ECO:0007669"/>
    <property type="project" value="TreeGrafter"/>
</dbReference>
<feature type="region of interest" description="Disordered" evidence="14">
    <location>
        <begin position="1"/>
        <end position="62"/>
    </location>
</feature>
<evidence type="ECO:0000256" key="8">
    <source>
        <dbReference type="ARBA" id="ARBA00022801"/>
    </source>
</evidence>
<dbReference type="EMBL" id="HBIJ01011083">
    <property type="protein sequence ID" value="CAE0366826.1"/>
    <property type="molecule type" value="Transcribed_RNA"/>
</dbReference>
<evidence type="ECO:0000256" key="2">
    <source>
        <dbReference type="ARBA" id="ARBA00004123"/>
    </source>
</evidence>
<dbReference type="GO" id="GO:0031573">
    <property type="term" value="P:mitotic intra-S DNA damage checkpoint signaling"/>
    <property type="evidence" value="ECO:0007669"/>
    <property type="project" value="TreeGrafter"/>
</dbReference>
<gene>
    <name evidence="16" type="ORF">ALAG00032_LOCUS7574</name>
    <name evidence="17" type="ORF">ALAG00032_LOCUS7578</name>
    <name evidence="18" type="ORF">ALAG00032_LOCUS7581</name>
</gene>
<comment type="subunit">
    <text evidence="13">Interacts with EME1.</text>
</comment>
<dbReference type="Gene3D" id="3.40.50.10130">
    <property type="match status" value="1"/>
</dbReference>
<evidence type="ECO:0000256" key="14">
    <source>
        <dbReference type="SAM" id="MobiDB-lite"/>
    </source>
</evidence>